<evidence type="ECO:0000256" key="1">
    <source>
        <dbReference type="ARBA" id="ARBA00004328"/>
    </source>
</evidence>
<dbReference type="KEGG" id="vg:80398433"/>
<keyword evidence="6" id="KW-1160">Virus entry into host cell</keyword>
<accession>A0A8S5L118</accession>
<comment type="subcellular location">
    <subcellularLocation>
        <location evidence="1">Virion</location>
    </subcellularLocation>
</comment>
<name>A0A8S5L118_9VIRU</name>
<keyword evidence="4" id="KW-0946">Virion</keyword>
<evidence type="ECO:0000256" key="3">
    <source>
        <dbReference type="ARBA" id="ARBA00022804"/>
    </source>
</evidence>
<dbReference type="InterPro" id="IPR005563">
    <property type="entry name" value="A_protein"/>
</dbReference>
<dbReference type="EMBL" id="BK013700">
    <property type="protein sequence ID" value="DAD51037.1"/>
    <property type="molecule type" value="Genomic_RNA"/>
</dbReference>
<evidence type="ECO:0000313" key="8">
    <source>
        <dbReference type="EMBL" id="DAD51037.1"/>
    </source>
</evidence>
<comment type="similarity">
    <text evidence="7">Belongs to the Leviviricetes maturation protein family.</text>
</comment>
<dbReference type="Pfam" id="PF03863">
    <property type="entry name" value="Phage_mat-A"/>
    <property type="match status" value="1"/>
</dbReference>
<dbReference type="RefSeq" id="YP_010769420.1">
    <property type="nucleotide sequence ID" value="NC_073969.1"/>
</dbReference>
<keyword evidence="5" id="KW-1175">Viral attachment to host cell pilus</keyword>
<dbReference type="GO" id="GO:0044423">
    <property type="term" value="C:virion component"/>
    <property type="evidence" value="ECO:0007669"/>
    <property type="project" value="UniProtKB-KW"/>
</dbReference>
<evidence type="ECO:0000256" key="7">
    <source>
        <dbReference type="ARBA" id="ARBA00035110"/>
    </source>
</evidence>
<organism evidence="8 9">
    <name type="scientific">ssRNA phage SRR6960551_6</name>
    <dbReference type="NCBI Taxonomy" id="2786557"/>
    <lineage>
        <taxon>Viruses</taxon>
        <taxon>Riboviria</taxon>
        <taxon>Orthornavirae</taxon>
        <taxon>Lenarviricota</taxon>
        <taxon>Leviviricetes</taxon>
        <taxon>Norzivirales</taxon>
        <taxon>Fiersviridae</taxon>
        <taxon>Johnovirus</taxon>
        <taxon>Johnovirus asienecus</taxon>
    </lineage>
</organism>
<gene>
    <name evidence="8" type="primary">SRR6960551_6_1</name>
</gene>
<evidence type="ECO:0000313" key="9">
    <source>
        <dbReference type="Proteomes" id="UP000676490"/>
    </source>
</evidence>
<dbReference type="GO" id="GO:0039666">
    <property type="term" value="P:virion attachment to host cell pilus"/>
    <property type="evidence" value="ECO:0007669"/>
    <property type="project" value="UniProtKB-KW"/>
</dbReference>
<evidence type="ECO:0000256" key="2">
    <source>
        <dbReference type="ARBA" id="ARBA00022581"/>
    </source>
</evidence>
<evidence type="ECO:0000256" key="5">
    <source>
        <dbReference type="ARBA" id="ARBA00023104"/>
    </source>
</evidence>
<evidence type="ECO:0000256" key="6">
    <source>
        <dbReference type="ARBA" id="ARBA00023296"/>
    </source>
</evidence>
<protein>
    <submittedName>
        <fullName evidence="8">Maturation protein</fullName>
    </submittedName>
</protein>
<dbReference type="GeneID" id="80398433"/>
<keyword evidence="3" id="KW-1161">Viral attachment to host cell</keyword>
<proteinExistence type="inferred from homology"/>
<dbReference type="Proteomes" id="UP000676490">
    <property type="component" value="Segment"/>
</dbReference>
<keyword evidence="2" id="KW-0945">Host-virus interaction</keyword>
<sequence>MKNSDVITGNVQRTLSEVSSQDTPAGQTRATNFHSYVSQISEVFPYSYSYAGKPKTSTSALAHWYYNGNPQHASMPDLEVKLGNKLVSQANQAKIEFLSEAAEAKETVEGIGKVAIRVYKAAKATRQGQFVKALSLLGVNLKDKRDLLKTPSDFWLAYQFGVKPLVSLVNELNELKNEGFQPQPTKIAAEESITWTEVQDTYDGYMKIRITSVHTHVIRAGATISFENPRDRFIHDYGFDNPVTALWQIVPFSFLIDYFLPVGDWLDANFSYVKPAYSAGWKTTVTKSSVTVKVIGITDDAPLYGDSNGNILPLYSFPGGIRSKHEYLRYRRAPYNPTFSLVANSDPLSLNQNLNILALLFSKLK</sequence>
<evidence type="ECO:0000256" key="4">
    <source>
        <dbReference type="ARBA" id="ARBA00022844"/>
    </source>
</evidence>
<reference evidence="8" key="1">
    <citation type="submission" date="2020-09" db="EMBL/GenBank/DDBJ databases">
        <title>Leviviricetes taxonomy.</title>
        <authorList>
            <person name="Stockdale S.R."/>
            <person name="Callanan J."/>
            <person name="Adriaenssens E.M."/>
            <person name="Kuhn J.H."/>
            <person name="Rumnieks J."/>
            <person name="Shkoporov A."/>
            <person name="Draper L.A."/>
            <person name="Ross P."/>
            <person name="Hill C."/>
        </authorList>
    </citation>
    <scope>NUCLEOTIDE SEQUENCE</scope>
</reference>
<keyword evidence="9" id="KW-1185">Reference proteome</keyword>